<comment type="caution">
    <text evidence="1">The sequence shown here is derived from an EMBL/GenBank/DDBJ whole genome shotgun (WGS) entry which is preliminary data.</text>
</comment>
<evidence type="ECO:0000313" key="1">
    <source>
        <dbReference type="EMBL" id="OMH79697.1"/>
    </source>
</evidence>
<organism evidence="1 2">
    <name type="scientific">Zancudomyces culisetae</name>
    <name type="common">Gut fungus</name>
    <name type="synonym">Smittium culisetae</name>
    <dbReference type="NCBI Taxonomy" id="1213189"/>
    <lineage>
        <taxon>Eukaryota</taxon>
        <taxon>Fungi</taxon>
        <taxon>Fungi incertae sedis</taxon>
        <taxon>Zoopagomycota</taxon>
        <taxon>Kickxellomycotina</taxon>
        <taxon>Harpellomycetes</taxon>
        <taxon>Harpellales</taxon>
        <taxon>Legeriomycetaceae</taxon>
        <taxon>Zancudomyces</taxon>
    </lineage>
</organism>
<name>A0A1R1PFF6_ZANCU</name>
<evidence type="ECO:0000313" key="2">
    <source>
        <dbReference type="Proteomes" id="UP000188320"/>
    </source>
</evidence>
<feature type="non-terminal residue" evidence="1">
    <location>
        <position position="36"/>
    </location>
</feature>
<proteinExistence type="predicted"/>
<gene>
    <name evidence="1" type="ORF">AX774_g6881</name>
</gene>
<sequence length="36" mass="4248">MRIDNMYARMNIGAKPRQIIDKEEILETKLVEEDLA</sequence>
<dbReference type="AlphaFoldDB" id="A0A1R1PFF6"/>
<protein>
    <submittedName>
        <fullName evidence="1">Uncharacterized protein</fullName>
    </submittedName>
</protein>
<dbReference type="Proteomes" id="UP000188320">
    <property type="component" value="Unassembled WGS sequence"/>
</dbReference>
<accession>A0A1R1PFF6</accession>
<keyword evidence="2" id="KW-1185">Reference proteome</keyword>
<reference evidence="2" key="1">
    <citation type="submission" date="2017-01" db="EMBL/GenBank/DDBJ databases">
        <authorList>
            <person name="Wang Y."/>
            <person name="White M."/>
            <person name="Kvist S."/>
            <person name="Moncalvo J.-M."/>
        </authorList>
    </citation>
    <scope>NUCLEOTIDE SEQUENCE [LARGE SCALE GENOMIC DNA]</scope>
    <source>
        <strain evidence="2">COL-18-3</strain>
    </source>
</reference>
<dbReference type="EMBL" id="LSSK01001449">
    <property type="protein sequence ID" value="OMH79697.1"/>
    <property type="molecule type" value="Genomic_DNA"/>
</dbReference>